<evidence type="ECO:0000313" key="2">
    <source>
        <dbReference type="Proteomes" id="UP001497382"/>
    </source>
</evidence>
<proteinExistence type="predicted"/>
<accession>A0AAV1Z3W1</accession>
<organism evidence="1 2">
    <name type="scientific">Larinioides sclopetarius</name>
    <dbReference type="NCBI Taxonomy" id="280406"/>
    <lineage>
        <taxon>Eukaryota</taxon>
        <taxon>Metazoa</taxon>
        <taxon>Ecdysozoa</taxon>
        <taxon>Arthropoda</taxon>
        <taxon>Chelicerata</taxon>
        <taxon>Arachnida</taxon>
        <taxon>Araneae</taxon>
        <taxon>Araneomorphae</taxon>
        <taxon>Entelegynae</taxon>
        <taxon>Araneoidea</taxon>
        <taxon>Araneidae</taxon>
        <taxon>Larinioides</taxon>
    </lineage>
</organism>
<reference evidence="1 2" key="1">
    <citation type="submission" date="2024-04" db="EMBL/GenBank/DDBJ databases">
        <authorList>
            <person name="Rising A."/>
            <person name="Reimegard J."/>
            <person name="Sonavane S."/>
            <person name="Akerstrom W."/>
            <person name="Nylinder S."/>
            <person name="Hedman E."/>
            <person name="Kallberg Y."/>
        </authorList>
    </citation>
    <scope>NUCLEOTIDE SEQUENCE [LARGE SCALE GENOMIC DNA]</scope>
</reference>
<name>A0AAV1Z3W1_9ARAC</name>
<dbReference type="AlphaFoldDB" id="A0AAV1Z3W1"/>
<feature type="non-terminal residue" evidence="1">
    <location>
        <position position="1"/>
    </location>
</feature>
<dbReference type="Proteomes" id="UP001497382">
    <property type="component" value="Unassembled WGS sequence"/>
</dbReference>
<gene>
    <name evidence="1" type="ORF">LARSCL_LOCUS2911</name>
</gene>
<sequence>GSCTTRKRLATVKKSFKKLPPRLAFHLSPPTFERLLILIDLKW</sequence>
<protein>
    <submittedName>
        <fullName evidence="1">Uncharacterized protein</fullName>
    </submittedName>
</protein>
<evidence type="ECO:0000313" key="1">
    <source>
        <dbReference type="EMBL" id="CAL1266085.1"/>
    </source>
</evidence>
<comment type="caution">
    <text evidence="1">The sequence shown here is derived from an EMBL/GenBank/DDBJ whole genome shotgun (WGS) entry which is preliminary data.</text>
</comment>
<dbReference type="EMBL" id="CAXIEN010000020">
    <property type="protein sequence ID" value="CAL1266085.1"/>
    <property type="molecule type" value="Genomic_DNA"/>
</dbReference>
<keyword evidence="2" id="KW-1185">Reference proteome</keyword>